<proteinExistence type="predicted"/>
<evidence type="ECO:0000256" key="4">
    <source>
        <dbReference type="ARBA" id="ARBA00023212"/>
    </source>
</evidence>
<organism evidence="9 10">
    <name type="scientific">Drosophila yakuba</name>
    <name type="common">Fruit fly</name>
    <dbReference type="NCBI Taxonomy" id="7245"/>
    <lineage>
        <taxon>Eukaryota</taxon>
        <taxon>Metazoa</taxon>
        <taxon>Ecdysozoa</taxon>
        <taxon>Arthropoda</taxon>
        <taxon>Hexapoda</taxon>
        <taxon>Insecta</taxon>
        <taxon>Pterygota</taxon>
        <taxon>Neoptera</taxon>
        <taxon>Endopterygota</taxon>
        <taxon>Diptera</taxon>
        <taxon>Brachycera</taxon>
        <taxon>Muscomorpha</taxon>
        <taxon>Ephydroidea</taxon>
        <taxon>Drosophilidae</taxon>
        <taxon>Drosophila</taxon>
        <taxon>Sophophora</taxon>
    </lineage>
</organism>
<dbReference type="Pfam" id="PF16531">
    <property type="entry name" value="SAS-6_N"/>
    <property type="match status" value="1"/>
</dbReference>
<evidence type="ECO:0000313" key="9">
    <source>
        <dbReference type="EMBL" id="EDW98212.2"/>
    </source>
</evidence>
<dbReference type="PANTHER" id="PTHR44281:SF2">
    <property type="entry name" value="SPINDLE ASSEMBLY ABNORMAL PROTEIN 6 HOMOLOG"/>
    <property type="match status" value="1"/>
</dbReference>
<comment type="subcellular location">
    <subcellularLocation>
        <location evidence="1">Cytoplasm</location>
        <location evidence="1">Cytoskeleton</location>
        <location evidence="1">Microtubule organizing center</location>
        <location evidence="1">Centrosome</location>
    </subcellularLocation>
</comment>
<evidence type="ECO:0000256" key="6">
    <source>
        <dbReference type="SAM" id="Coils"/>
    </source>
</evidence>
<dbReference type="Pfam" id="PF22216">
    <property type="entry name" value="Sas-6_C_CC"/>
    <property type="match status" value="1"/>
</dbReference>
<accession>B4PP02</accession>
<evidence type="ECO:0000313" key="10">
    <source>
        <dbReference type="Proteomes" id="UP000002282"/>
    </source>
</evidence>
<feature type="coiled-coil region" evidence="6">
    <location>
        <begin position="236"/>
        <end position="408"/>
    </location>
</feature>
<dbReference type="KEGG" id="dya:Dyak_GE23907"/>
<dbReference type="GO" id="GO:0036064">
    <property type="term" value="C:ciliary basal body"/>
    <property type="evidence" value="ECO:0007669"/>
    <property type="project" value="EnsemblMetazoa"/>
</dbReference>
<feature type="domain" description="Spindle assembly abnormal protein 6 N-terminal" evidence="7">
    <location>
        <begin position="68"/>
        <end position="206"/>
    </location>
</feature>
<dbReference type="InterPro" id="IPR038558">
    <property type="entry name" value="SAS-6_N_sf"/>
</dbReference>
<reference evidence="9 10" key="1">
    <citation type="journal article" date="2007" name="Nature">
        <title>Evolution of genes and genomes on the Drosophila phylogeny.</title>
        <authorList>
            <consortium name="Drosophila 12 Genomes Consortium"/>
            <person name="Clark A.G."/>
            <person name="Eisen M.B."/>
            <person name="Smith D.R."/>
            <person name="Bergman C.M."/>
            <person name="Oliver B."/>
            <person name="Markow T.A."/>
            <person name="Kaufman T.C."/>
            <person name="Kellis M."/>
            <person name="Gelbart W."/>
            <person name="Iyer V.N."/>
            <person name="Pollard D.A."/>
            <person name="Sackton T.B."/>
            <person name="Larracuente A.M."/>
            <person name="Singh N.D."/>
            <person name="Abad J.P."/>
            <person name="Abt D.N."/>
            <person name="Adryan B."/>
            <person name="Aguade M."/>
            <person name="Akashi H."/>
            <person name="Anderson W.W."/>
            <person name="Aquadro C.F."/>
            <person name="Ardell D.H."/>
            <person name="Arguello R."/>
            <person name="Artieri C.G."/>
            <person name="Barbash D.A."/>
            <person name="Barker D."/>
            <person name="Barsanti P."/>
            <person name="Batterham P."/>
            <person name="Batzoglou S."/>
            <person name="Begun D."/>
            <person name="Bhutkar A."/>
            <person name="Blanco E."/>
            <person name="Bosak S.A."/>
            <person name="Bradley R.K."/>
            <person name="Brand A.D."/>
            <person name="Brent M.R."/>
            <person name="Brooks A.N."/>
            <person name="Brown R.H."/>
            <person name="Butlin R.K."/>
            <person name="Caggese C."/>
            <person name="Calvi B.R."/>
            <person name="Bernardo de Carvalho A."/>
            <person name="Caspi A."/>
            <person name="Castrezana S."/>
            <person name="Celniker S.E."/>
            <person name="Chang J.L."/>
            <person name="Chapple C."/>
            <person name="Chatterji S."/>
            <person name="Chinwalla A."/>
            <person name="Civetta A."/>
            <person name="Clifton S.W."/>
            <person name="Comeron J.M."/>
            <person name="Costello J.C."/>
            <person name="Coyne J.A."/>
            <person name="Daub J."/>
            <person name="David R.G."/>
            <person name="Delcher A.L."/>
            <person name="Delehaunty K."/>
            <person name="Do C.B."/>
            <person name="Ebling H."/>
            <person name="Edwards K."/>
            <person name="Eickbush T."/>
            <person name="Evans J.D."/>
            <person name="Filipski A."/>
            <person name="Findeiss S."/>
            <person name="Freyhult E."/>
            <person name="Fulton L."/>
            <person name="Fulton R."/>
            <person name="Garcia A.C."/>
            <person name="Gardiner A."/>
            <person name="Garfield D.A."/>
            <person name="Garvin B.E."/>
            <person name="Gibson G."/>
            <person name="Gilbert D."/>
            <person name="Gnerre S."/>
            <person name="Godfrey J."/>
            <person name="Good R."/>
            <person name="Gotea V."/>
            <person name="Gravely B."/>
            <person name="Greenberg A.J."/>
            <person name="Griffiths-Jones S."/>
            <person name="Gross S."/>
            <person name="Guigo R."/>
            <person name="Gustafson E.A."/>
            <person name="Haerty W."/>
            <person name="Hahn M.W."/>
            <person name="Halligan D.L."/>
            <person name="Halpern A.L."/>
            <person name="Halter G.M."/>
            <person name="Han M.V."/>
            <person name="Heger A."/>
            <person name="Hillier L."/>
            <person name="Hinrichs A.S."/>
            <person name="Holmes I."/>
            <person name="Hoskins R.A."/>
            <person name="Hubisz M.J."/>
            <person name="Hultmark D."/>
            <person name="Huntley M.A."/>
            <person name="Jaffe D.B."/>
            <person name="Jagadeeshan S."/>
            <person name="Jeck W.R."/>
            <person name="Johnson J."/>
            <person name="Jones C.D."/>
            <person name="Jordan W.C."/>
            <person name="Karpen G.H."/>
            <person name="Kataoka E."/>
            <person name="Keightley P.D."/>
            <person name="Kheradpour P."/>
            <person name="Kirkness E.F."/>
            <person name="Koerich L.B."/>
            <person name="Kristiansen K."/>
            <person name="Kudrna D."/>
            <person name="Kulathinal R.J."/>
            <person name="Kumar S."/>
            <person name="Kwok R."/>
            <person name="Lander E."/>
            <person name="Langley C.H."/>
            <person name="Lapoint R."/>
            <person name="Lazzaro B.P."/>
            <person name="Lee S.J."/>
            <person name="Levesque L."/>
            <person name="Li R."/>
            <person name="Lin C.F."/>
            <person name="Lin M.F."/>
            <person name="Lindblad-Toh K."/>
            <person name="Llopart A."/>
            <person name="Long M."/>
            <person name="Low L."/>
            <person name="Lozovsky E."/>
            <person name="Lu J."/>
            <person name="Luo M."/>
            <person name="Machado C.A."/>
            <person name="Makalowski W."/>
            <person name="Marzo M."/>
            <person name="Matsuda M."/>
            <person name="Matzkin L."/>
            <person name="McAllister B."/>
            <person name="McBride C.S."/>
            <person name="McKernan B."/>
            <person name="McKernan K."/>
            <person name="Mendez-Lago M."/>
            <person name="Minx P."/>
            <person name="Mollenhauer M.U."/>
            <person name="Montooth K."/>
            <person name="Mount S.M."/>
            <person name="Mu X."/>
            <person name="Myers E."/>
            <person name="Negre B."/>
            <person name="Newfeld S."/>
            <person name="Nielsen R."/>
            <person name="Noor M.A."/>
            <person name="O'Grady P."/>
            <person name="Pachter L."/>
            <person name="Papaceit M."/>
            <person name="Parisi M.J."/>
            <person name="Parisi M."/>
            <person name="Parts L."/>
            <person name="Pedersen J.S."/>
            <person name="Pesole G."/>
            <person name="Phillippy A.M."/>
            <person name="Ponting C.P."/>
            <person name="Pop M."/>
            <person name="Porcelli D."/>
            <person name="Powell J.R."/>
            <person name="Prohaska S."/>
            <person name="Pruitt K."/>
            <person name="Puig M."/>
            <person name="Quesneville H."/>
            <person name="Ram K.R."/>
            <person name="Rand D."/>
            <person name="Rasmussen M.D."/>
            <person name="Reed L.K."/>
            <person name="Reenan R."/>
            <person name="Reily A."/>
            <person name="Remington K.A."/>
            <person name="Rieger T.T."/>
            <person name="Ritchie M.G."/>
            <person name="Robin C."/>
            <person name="Rogers Y.H."/>
            <person name="Rohde C."/>
            <person name="Rozas J."/>
            <person name="Rubenfield M.J."/>
            <person name="Ruiz A."/>
            <person name="Russo S."/>
            <person name="Salzberg S.L."/>
            <person name="Sanchez-Gracia A."/>
            <person name="Saranga D.J."/>
            <person name="Sato H."/>
            <person name="Schaeffer S.W."/>
            <person name="Schatz M.C."/>
            <person name="Schlenke T."/>
            <person name="Schwartz R."/>
            <person name="Segarra C."/>
            <person name="Singh R.S."/>
            <person name="Sirot L."/>
            <person name="Sirota M."/>
            <person name="Sisneros N.B."/>
            <person name="Smith C.D."/>
            <person name="Smith T.F."/>
            <person name="Spieth J."/>
            <person name="Stage D.E."/>
            <person name="Stark A."/>
            <person name="Stephan W."/>
            <person name="Strausberg R.L."/>
            <person name="Strempel S."/>
            <person name="Sturgill D."/>
            <person name="Sutton G."/>
            <person name="Sutton G.G."/>
            <person name="Tao W."/>
            <person name="Teichmann S."/>
            <person name="Tobari Y.N."/>
            <person name="Tomimura Y."/>
            <person name="Tsolas J.M."/>
            <person name="Valente V.L."/>
            <person name="Venter E."/>
            <person name="Venter J.C."/>
            <person name="Vicario S."/>
            <person name="Vieira F.G."/>
            <person name="Vilella A.J."/>
            <person name="Villasante A."/>
            <person name="Walenz B."/>
            <person name="Wang J."/>
            <person name="Wasserman M."/>
            <person name="Watts T."/>
            <person name="Wilson D."/>
            <person name="Wilson R.K."/>
            <person name="Wing R.A."/>
            <person name="Wolfner M.F."/>
            <person name="Wong A."/>
            <person name="Wong G.K."/>
            <person name="Wu C.I."/>
            <person name="Wu G."/>
            <person name="Yamamoto D."/>
            <person name="Yang H.P."/>
            <person name="Yang S.P."/>
            <person name="Yorke J.A."/>
            <person name="Yoshida K."/>
            <person name="Zdobnov E."/>
            <person name="Zhang P."/>
            <person name="Zhang Y."/>
            <person name="Zimin A.V."/>
            <person name="Baldwin J."/>
            <person name="Abdouelleil A."/>
            <person name="Abdulkadir J."/>
            <person name="Abebe A."/>
            <person name="Abera B."/>
            <person name="Abreu J."/>
            <person name="Acer S.C."/>
            <person name="Aftuck L."/>
            <person name="Alexander A."/>
            <person name="An P."/>
            <person name="Anderson E."/>
            <person name="Anderson S."/>
            <person name="Arachi H."/>
            <person name="Azer M."/>
            <person name="Bachantsang P."/>
            <person name="Barry A."/>
            <person name="Bayul T."/>
            <person name="Berlin A."/>
            <person name="Bessette D."/>
            <person name="Bloom T."/>
            <person name="Blye J."/>
            <person name="Boguslavskiy L."/>
            <person name="Bonnet C."/>
            <person name="Boukhgalter B."/>
            <person name="Bourzgui I."/>
            <person name="Brown A."/>
            <person name="Cahill P."/>
            <person name="Channer S."/>
            <person name="Cheshatsang Y."/>
            <person name="Chuda L."/>
            <person name="Citroen M."/>
            <person name="Collymore A."/>
            <person name="Cooke P."/>
            <person name="Costello M."/>
            <person name="D'Aco K."/>
            <person name="Daza R."/>
            <person name="De Haan G."/>
            <person name="DeGray S."/>
            <person name="DeMaso C."/>
            <person name="Dhargay N."/>
            <person name="Dooley K."/>
            <person name="Dooley E."/>
            <person name="Doricent M."/>
            <person name="Dorje P."/>
            <person name="Dorjee K."/>
            <person name="Dupes A."/>
            <person name="Elong R."/>
            <person name="Falk J."/>
            <person name="Farina A."/>
            <person name="Faro S."/>
            <person name="Ferguson D."/>
            <person name="Fisher S."/>
            <person name="Foley C.D."/>
            <person name="Franke A."/>
            <person name="Friedrich D."/>
            <person name="Gadbois L."/>
            <person name="Gearin G."/>
            <person name="Gearin C.R."/>
            <person name="Giannoukos G."/>
            <person name="Goode T."/>
            <person name="Graham J."/>
            <person name="Grandbois E."/>
            <person name="Grewal S."/>
            <person name="Gyaltsen K."/>
            <person name="Hafez N."/>
            <person name="Hagos B."/>
            <person name="Hall J."/>
            <person name="Henson C."/>
            <person name="Hollinger A."/>
            <person name="Honan T."/>
            <person name="Huard M.D."/>
            <person name="Hughes L."/>
            <person name="Hurhula B."/>
            <person name="Husby M.E."/>
            <person name="Kamat A."/>
            <person name="Kanga B."/>
            <person name="Kashin S."/>
            <person name="Khazanovich D."/>
            <person name="Kisner P."/>
            <person name="Lance K."/>
            <person name="Lara M."/>
            <person name="Lee W."/>
            <person name="Lennon N."/>
            <person name="Letendre F."/>
            <person name="LeVine R."/>
            <person name="Lipovsky A."/>
            <person name="Liu X."/>
            <person name="Liu J."/>
            <person name="Liu S."/>
            <person name="Lokyitsang T."/>
            <person name="Lokyitsang Y."/>
            <person name="Lubonja R."/>
            <person name="Lui A."/>
            <person name="MacDonald P."/>
            <person name="Magnisalis V."/>
            <person name="Maru K."/>
            <person name="Matthews C."/>
            <person name="McCusker W."/>
            <person name="McDonough S."/>
            <person name="Mehta T."/>
            <person name="Meldrim J."/>
            <person name="Meneus L."/>
            <person name="Mihai O."/>
            <person name="Mihalev A."/>
            <person name="Mihova T."/>
            <person name="Mittelman R."/>
            <person name="Mlenga V."/>
            <person name="Montmayeur A."/>
            <person name="Mulrain L."/>
            <person name="Navidi A."/>
            <person name="Naylor J."/>
            <person name="Negash T."/>
            <person name="Nguyen T."/>
            <person name="Nguyen N."/>
            <person name="Nicol R."/>
            <person name="Norbu C."/>
            <person name="Norbu N."/>
            <person name="Novod N."/>
            <person name="O'Neill B."/>
            <person name="Osman S."/>
            <person name="Markiewicz E."/>
            <person name="Oyono O.L."/>
            <person name="Patti C."/>
            <person name="Phunkhang P."/>
            <person name="Pierre F."/>
            <person name="Priest M."/>
            <person name="Raghuraman S."/>
            <person name="Rege F."/>
            <person name="Reyes R."/>
            <person name="Rise C."/>
            <person name="Rogov P."/>
            <person name="Ross K."/>
            <person name="Ryan E."/>
            <person name="Settipalli S."/>
            <person name="Shea T."/>
            <person name="Sherpa N."/>
            <person name="Shi L."/>
            <person name="Shih D."/>
            <person name="Sparrow T."/>
            <person name="Spaulding J."/>
            <person name="Stalker J."/>
            <person name="Stange-Thomann N."/>
            <person name="Stavropoulos S."/>
            <person name="Stone C."/>
            <person name="Strader C."/>
            <person name="Tesfaye S."/>
            <person name="Thomson T."/>
            <person name="Thoulutsang Y."/>
            <person name="Thoulutsang D."/>
            <person name="Topham K."/>
            <person name="Topping I."/>
            <person name="Tsamla T."/>
            <person name="Vassiliev H."/>
            <person name="Vo A."/>
            <person name="Wangchuk T."/>
            <person name="Wangdi T."/>
            <person name="Weiand M."/>
            <person name="Wilkinson J."/>
            <person name="Wilson A."/>
            <person name="Yadav S."/>
            <person name="Young G."/>
            <person name="Yu Q."/>
            <person name="Zembek L."/>
            <person name="Zhong D."/>
            <person name="Zimmer A."/>
            <person name="Zwirko Z."/>
            <person name="Jaffe D.B."/>
            <person name="Alvarez P."/>
            <person name="Brockman W."/>
            <person name="Butler J."/>
            <person name="Chin C."/>
            <person name="Gnerre S."/>
            <person name="Grabherr M."/>
            <person name="Kleber M."/>
            <person name="Mauceli E."/>
            <person name="MacCallum I."/>
        </authorList>
    </citation>
    <scope>NUCLEOTIDE SEQUENCE [LARGE SCALE GENOMIC DNA]</scope>
    <source>
        <strain evidence="10">Tai18E2 / Tucson 14021-0261.01</strain>
    </source>
</reference>
<dbReference type="FunFam" id="2.170.210.20:FF:000003">
    <property type="entry name" value="Uncharacterized protein, isoform B"/>
    <property type="match status" value="1"/>
</dbReference>
<keyword evidence="2" id="KW-0963">Cytoplasm</keyword>
<keyword evidence="5" id="KW-0131">Cell cycle</keyword>
<dbReference type="SMR" id="B4PP02"/>
<name>B4PP02_DROYA</name>
<dbReference type="EMBL" id="CM000160">
    <property type="protein sequence ID" value="EDW98212.2"/>
    <property type="molecule type" value="Genomic_DNA"/>
</dbReference>
<dbReference type="GO" id="GO:0032053">
    <property type="term" value="P:ciliary basal body organization"/>
    <property type="evidence" value="ECO:0007669"/>
    <property type="project" value="EnsemblMetazoa"/>
</dbReference>
<feature type="coiled-coil region" evidence="6">
    <location>
        <begin position="465"/>
        <end position="492"/>
    </location>
</feature>
<dbReference type="PANTHER" id="PTHR44281">
    <property type="entry name" value="SPINDLE ASSEMBLY ABNORMAL PROTEIN 6 HOMOLOG"/>
    <property type="match status" value="1"/>
</dbReference>
<dbReference type="AlphaFoldDB" id="B4PP02"/>
<dbReference type="GO" id="GO:0010457">
    <property type="term" value="P:centriole-centriole cohesion"/>
    <property type="evidence" value="ECO:0007669"/>
    <property type="project" value="EnsemblMetazoa"/>
</dbReference>
<sequence length="525" mass="61148">MEMDNCAPDRQCDQRWVVPRTFLELSISIDPSLYFCLQFKNFKNLGFSRARSDMWPPGSEDSYSTKMDYAKSVVNILPSAEMLVSFNGDMTRSSKRSCLLYAERMDFKELLQLRLAEKSDQRRMYITTVDSASFQDLKQDQSLNVSFSGFIDNVVRMLKDCQSGKLELHLSVRDQNLSSSREVHDYHLQFVEIRSFKNLVHLSLPCRTAPLNTVLFYINSMLDASHKKQFVLEQSIQQMQAEINAQRSHTERLTTENKSLREAIAENTRILEEKHAAEVHQYQEKLTKLNEQRNNELERHRRAISGFQSQMDKASLEKSELKSAQEQAEKRCQALSEELACCKARVCNLKEQNDKLHGDVVNARQQERKLEYKIEDLKQHTTELQEHIQRANKEKANMAAELEAEKKILHTKRQALGMASEEISKANQIILKQSQELLNHKKTIAWRTEVALQQEKAVQSKENLLTLRENELREARITIEKLREEIPQQLQSMRNFAQGLEQKYSKQILILKERLAIPTGKENRR</sequence>
<dbReference type="OrthoDB" id="49058at2759"/>
<gene>
    <name evidence="9" type="primary">Dyak\GE23907</name>
    <name evidence="9" type="synonym">dyak_GLEANR_7652</name>
    <name evidence="9" type="synonym">GE23907</name>
    <name evidence="9" type="ORF">Dyak_GE23907</name>
</gene>
<keyword evidence="4" id="KW-0206">Cytoskeleton</keyword>
<keyword evidence="10" id="KW-1185">Reference proteome</keyword>
<dbReference type="InterPro" id="IPR053997">
    <property type="entry name" value="SAS-6_C_CC"/>
</dbReference>
<evidence type="ECO:0000259" key="8">
    <source>
        <dbReference type="Pfam" id="PF22216"/>
    </source>
</evidence>
<dbReference type="Proteomes" id="UP000002282">
    <property type="component" value="Chromosome 3R"/>
</dbReference>
<dbReference type="GO" id="GO:0071539">
    <property type="term" value="P:protein localization to centrosome"/>
    <property type="evidence" value="ECO:0007669"/>
    <property type="project" value="EnsemblMetazoa"/>
</dbReference>
<dbReference type="GO" id="GO:0005813">
    <property type="term" value="C:centrosome"/>
    <property type="evidence" value="ECO:0007669"/>
    <property type="project" value="UniProtKB-SubCell"/>
</dbReference>
<dbReference type="Gene3D" id="2.170.210.20">
    <property type="entry name" value="Spindle assembly abnormal protein 6, N-terminal domain"/>
    <property type="match status" value="1"/>
</dbReference>
<dbReference type="GO" id="GO:0007099">
    <property type="term" value="P:centriole replication"/>
    <property type="evidence" value="ECO:0007669"/>
    <property type="project" value="EnsemblMetazoa"/>
</dbReference>
<evidence type="ECO:0000256" key="1">
    <source>
        <dbReference type="ARBA" id="ARBA00004300"/>
    </source>
</evidence>
<evidence type="ECO:0000259" key="7">
    <source>
        <dbReference type="Pfam" id="PF16531"/>
    </source>
</evidence>
<dbReference type="InterPro" id="IPR032396">
    <property type="entry name" value="SAS-6_N"/>
</dbReference>
<evidence type="ECO:0000256" key="3">
    <source>
        <dbReference type="ARBA" id="ARBA00023054"/>
    </source>
</evidence>
<protein>
    <submittedName>
        <fullName evidence="9">Uncharacterized protein, isoform A</fullName>
    </submittedName>
</protein>
<keyword evidence="3 6" id="KW-0175">Coiled coil</keyword>
<dbReference type="HOGENOM" id="CLU_575229_0_0_1"/>
<feature type="domain" description="SAS-6 C-terminal coiled coil" evidence="8">
    <location>
        <begin position="211"/>
        <end position="267"/>
    </location>
</feature>
<reference evidence="9 10" key="2">
    <citation type="journal article" date="2007" name="PLoS Biol.">
        <title>Principles of genome evolution in the Drosophila melanogaster species group.</title>
        <authorList>
            <person name="Ranz J.M."/>
            <person name="Maurin D."/>
            <person name="Chan Y.S."/>
            <person name="von Grotthuss M."/>
            <person name="Hillier L.W."/>
            <person name="Roote J."/>
            <person name="Ashburner M."/>
            <person name="Bergman C.M."/>
        </authorList>
    </citation>
    <scope>NUCLEOTIDE SEQUENCE [LARGE SCALE GENOMIC DNA]</scope>
    <source>
        <strain evidence="10">Tai18E2 / Tucson 14021-0261.01</strain>
    </source>
</reference>
<dbReference type="GO" id="GO:0005814">
    <property type="term" value="C:centriole"/>
    <property type="evidence" value="ECO:0007669"/>
    <property type="project" value="EnsemblMetazoa"/>
</dbReference>
<evidence type="ECO:0000256" key="5">
    <source>
        <dbReference type="ARBA" id="ARBA00023306"/>
    </source>
</evidence>
<evidence type="ECO:0000256" key="2">
    <source>
        <dbReference type="ARBA" id="ARBA00022490"/>
    </source>
</evidence>